<evidence type="ECO:0000313" key="1">
    <source>
        <dbReference type="EMBL" id="GFP27206.1"/>
    </source>
</evidence>
<dbReference type="InterPro" id="IPR028096">
    <property type="entry name" value="EfeO_Cupredoxin"/>
</dbReference>
<dbReference type="GO" id="GO:0016020">
    <property type="term" value="C:membrane"/>
    <property type="evidence" value="ECO:0007669"/>
    <property type="project" value="InterPro"/>
</dbReference>
<reference evidence="1 2" key="1">
    <citation type="journal article" date="2020" name="Front. Microbiol.">
        <title>Single-cell genomics of novel Actinobacteria with the Wood-Ljungdahl pathway discovered in a serpentinizing system.</title>
        <authorList>
            <person name="Merino N."/>
            <person name="Kawai M."/>
            <person name="Boyd E.S."/>
            <person name="Colman D.R."/>
            <person name="McGlynn S.E."/>
            <person name="Nealson K.H."/>
            <person name="Kurokawa K."/>
            <person name="Hongoh Y."/>
        </authorList>
    </citation>
    <scope>NUCLEOTIDE SEQUENCE [LARGE SCALE GENOMIC DNA]</scope>
    <source>
        <strain evidence="1 2">S33</strain>
    </source>
</reference>
<sequence>MKNKIIVMLSLGGLFILLILAGLPSPASAHHSPACLITRAKDSPKLPSPTSAQAPEEKLFEIKARNFVFTPNVIQVNQGDLVRIRLISEDVHHGLYLDGYEIQTSALPGQEGTLTFVANKTGRFTFRCSVTCGEFHPYMVGYLVVEPNSPFFIYVFLTIALALANLAFVVLRRS</sequence>
<dbReference type="PANTHER" id="PTHR42838">
    <property type="entry name" value="CYTOCHROME C OXIDASE SUBUNIT II"/>
    <property type="match status" value="1"/>
</dbReference>
<dbReference type="Pfam" id="PF13473">
    <property type="entry name" value="Cupredoxin_1"/>
    <property type="match status" value="1"/>
</dbReference>
<dbReference type="PANTHER" id="PTHR42838:SF2">
    <property type="entry name" value="NITROUS-OXIDE REDUCTASE"/>
    <property type="match status" value="1"/>
</dbReference>
<keyword evidence="2" id="KW-1185">Reference proteome</keyword>
<dbReference type="InterPro" id="IPR051403">
    <property type="entry name" value="NosZ/Cyto_c_oxidase_sub2"/>
</dbReference>
<name>A0A6V8P8R3_9ACTN</name>
<dbReference type="Proteomes" id="UP000591948">
    <property type="component" value="Unassembled WGS sequence"/>
</dbReference>
<gene>
    <name evidence="1" type="ORF">HKBW3S33_00620</name>
</gene>
<accession>A0A6V8P8R3</accession>
<dbReference type="EMBL" id="BLRY01000020">
    <property type="protein sequence ID" value="GFP27206.1"/>
    <property type="molecule type" value="Genomic_DNA"/>
</dbReference>
<organism evidence="1 2">
    <name type="scientific">Candidatus Hakubella thermalkaliphila</name>
    <dbReference type="NCBI Taxonomy" id="2754717"/>
    <lineage>
        <taxon>Bacteria</taxon>
        <taxon>Bacillati</taxon>
        <taxon>Actinomycetota</taxon>
        <taxon>Actinomycetota incertae sedis</taxon>
        <taxon>Candidatus Hakubellales</taxon>
        <taxon>Candidatus Hakubellaceae</taxon>
        <taxon>Candidatus Hakubella</taxon>
    </lineage>
</organism>
<dbReference type="PROSITE" id="PS00078">
    <property type="entry name" value="COX2"/>
    <property type="match status" value="1"/>
</dbReference>
<dbReference type="SUPFAM" id="SSF49503">
    <property type="entry name" value="Cupredoxins"/>
    <property type="match status" value="1"/>
</dbReference>
<dbReference type="InterPro" id="IPR001505">
    <property type="entry name" value="Copper_CuA"/>
</dbReference>
<dbReference type="InterPro" id="IPR008972">
    <property type="entry name" value="Cupredoxin"/>
</dbReference>
<dbReference type="PROSITE" id="PS50857">
    <property type="entry name" value="COX2_CUA"/>
    <property type="match status" value="1"/>
</dbReference>
<dbReference type="InterPro" id="IPR002429">
    <property type="entry name" value="CcO_II-like_C"/>
</dbReference>
<evidence type="ECO:0000313" key="2">
    <source>
        <dbReference type="Proteomes" id="UP000591948"/>
    </source>
</evidence>
<dbReference type="Gene3D" id="2.60.40.420">
    <property type="entry name" value="Cupredoxins - blue copper proteins"/>
    <property type="match status" value="1"/>
</dbReference>
<dbReference type="GO" id="GO:0030313">
    <property type="term" value="C:cell envelope"/>
    <property type="evidence" value="ECO:0007669"/>
    <property type="project" value="UniProtKB-SubCell"/>
</dbReference>
<protein>
    <submittedName>
        <fullName evidence="1">Nitrous-oxide reductase</fullName>
    </submittedName>
</protein>
<dbReference type="GO" id="GO:0004129">
    <property type="term" value="F:cytochrome-c oxidase activity"/>
    <property type="evidence" value="ECO:0007669"/>
    <property type="project" value="UniProtKB-EC"/>
</dbReference>
<dbReference type="GO" id="GO:0005507">
    <property type="term" value="F:copper ion binding"/>
    <property type="evidence" value="ECO:0007669"/>
    <property type="project" value="InterPro"/>
</dbReference>
<comment type="caution">
    <text evidence="1">The sequence shown here is derived from an EMBL/GenBank/DDBJ whole genome shotgun (WGS) entry which is preliminary data.</text>
</comment>
<proteinExistence type="predicted"/>